<feature type="signal peptide" evidence="4">
    <location>
        <begin position="1"/>
        <end position="21"/>
    </location>
</feature>
<dbReference type="GO" id="GO:0005654">
    <property type="term" value="C:nucleoplasm"/>
    <property type="evidence" value="ECO:0007669"/>
    <property type="project" value="TreeGrafter"/>
</dbReference>
<protein>
    <recommendedName>
        <fullName evidence="9">Serine/threonine-protein phosphatase 4 regulatory subunit 3-like central domain-containing protein</fullName>
    </recommendedName>
</protein>
<feature type="domain" description="PP4R3 EVH1-like" evidence="6">
    <location>
        <begin position="44"/>
        <end position="142"/>
    </location>
</feature>
<feature type="compositionally biased region" description="Acidic residues" evidence="3">
    <location>
        <begin position="756"/>
        <end position="765"/>
    </location>
</feature>
<dbReference type="GO" id="GO:0030289">
    <property type="term" value="C:protein phosphatase 4 complex"/>
    <property type="evidence" value="ECO:0007669"/>
    <property type="project" value="TreeGrafter"/>
</dbReference>
<dbReference type="Pfam" id="PF22972">
    <property type="entry name" value="EVH1_PP4R3"/>
    <property type="match status" value="1"/>
</dbReference>
<evidence type="ECO:0000256" key="3">
    <source>
        <dbReference type="SAM" id="MobiDB-lite"/>
    </source>
</evidence>
<dbReference type="SUPFAM" id="SSF50729">
    <property type="entry name" value="PH domain-like"/>
    <property type="match status" value="1"/>
</dbReference>
<dbReference type="Gene3D" id="2.30.29.30">
    <property type="entry name" value="Pleckstrin-homology domain (PH domain)/Phosphotyrosine-binding domain (PTB)"/>
    <property type="match status" value="1"/>
</dbReference>
<keyword evidence="4" id="KW-0732">Signal</keyword>
<dbReference type="InterPro" id="IPR006887">
    <property type="entry name" value="P4R3-like_central_dom"/>
</dbReference>
<dbReference type="GO" id="GO:0072542">
    <property type="term" value="F:protein phosphatase activator activity"/>
    <property type="evidence" value="ECO:0007669"/>
    <property type="project" value="TreeGrafter"/>
</dbReference>
<dbReference type="AlphaFoldDB" id="A0A9E7JF45"/>
<reference evidence="7" key="1">
    <citation type="submission" date="2022-05" db="EMBL/GenBank/DDBJ databases">
        <title>The Musa troglodytarum L. genome provides insights into the mechanism of non-climacteric behaviour and enrichment of carotenoids.</title>
        <authorList>
            <person name="Wang J."/>
        </authorList>
    </citation>
    <scope>NUCLEOTIDE SEQUENCE</scope>
    <source>
        <tissue evidence="7">Leaf</tissue>
    </source>
</reference>
<evidence type="ECO:0000313" key="7">
    <source>
        <dbReference type="EMBL" id="URD78392.1"/>
    </source>
</evidence>
<dbReference type="PANTHER" id="PTHR23318">
    <property type="entry name" value="ATP SYNTHASE GAMMA-RELATED"/>
    <property type="match status" value="1"/>
</dbReference>
<keyword evidence="2" id="KW-0539">Nucleus</keyword>
<name>A0A9E7JF45_9LILI</name>
<dbReference type="InterPro" id="IPR011993">
    <property type="entry name" value="PH-like_dom_sf"/>
</dbReference>
<dbReference type="EMBL" id="CP097503">
    <property type="protein sequence ID" value="URD78392.1"/>
    <property type="molecule type" value="Genomic_DNA"/>
</dbReference>
<dbReference type="Gene3D" id="1.25.10.10">
    <property type="entry name" value="Leucine-rich Repeat Variant"/>
    <property type="match status" value="1"/>
</dbReference>
<feature type="compositionally biased region" description="Basic and acidic residues" evidence="3">
    <location>
        <begin position="694"/>
        <end position="705"/>
    </location>
</feature>
<dbReference type="Pfam" id="PF04802">
    <property type="entry name" value="PP4R3"/>
    <property type="match status" value="1"/>
</dbReference>
<accession>A0A9E7JF45</accession>
<feature type="chain" id="PRO_5039683771" description="Serine/threonine-protein phosphatase 4 regulatory subunit 3-like central domain-containing protein" evidence="4">
    <location>
        <begin position="22"/>
        <end position="1192"/>
    </location>
</feature>
<dbReference type="InterPro" id="IPR011989">
    <property type="entry name" value="ARM-like"/>
</dbReference>
<dbReference type="InterPro" id="IPR055236">
    <property type="entry name" value="EVH1_PP4R3"/>
</dbReference>
<evidence type="ECO:0000256" key="2">
    <source>
        <dbReference type="ARBA" id="ARBA00023242"/>
    </source>
</evidence>
<feature type="compositionally biased region" description="Basic residues" evidence="3">
    <location>
        <begin position="1181"/>
        <end position="1192"/>
    </location>
</feature>
<feature type="region of interest" description="Disordered" evidence="3">
    <location>
        <begin position="686"/>
        <end position="812"/>
    </location>
</feature>
<dbReference type="SUPFAM" id="SSF48371">
    <property type="entry name" value="ARM repeat"/>
    <property type="match status" value="1"/>
</dbReference>
<proteinExistence type="predicted"/>
<feature type="compositionally biased region" description="Acidic residues" evidence="3">
    <location>
        <begin position="1166"/>
        <end position="1176"/>
    </location>
</feature>
<dbReference type="OrthoDB" id="27483at2759"/>
<feature type="compositionally biased region" description="Acidic residues" evidence="3">
    <location>
        <begin position="706"/>
        <end position="720"/>
    </location>
</feature>
<feature type="compositionally biased region" description="Polar residues" evidence="3">
    <location>
        <begin position="826"/>
        <end position="840"/>
    </location>
</feature>
<evidence type="ECO:0008006" key="9">
    <source>
        <dbReference type="Google" id="ProtNLM"/>
    </source>
</evidence>
<feature type="region of interest" description="Disordered" evidence="3">
    <location>
        <begin position="826"/>
        <end position="857"/>
    </location>
</feature>
<feature type="compositionally biased region" description="Basic and acidic residues" evidence="3">
    <location>
        <begin position="796"/>
        <end position="812"/>
    </location>
</feature>
<dbReference type="InterPro" id="IPR016024">
    <property type="entry name" value="ARM-type_fold"/>
</dbReference>
<gene>
    <name evidence="7" type="ORF">MUK42_19060</name>
</gene>
<evidence type="ECO:0000313" key="8">
    <source>
        <dbReference type="Proteomes" id="UP001055439"/>
    </source>
</evidence>
<dbReference type="Pfam" id="PF13917">
    <property type="entry name" value="zf-CCHC_3"/>
    <property type="match status" value="1"/>
</dbReference>
<keyword evidence="8" id="KW-1185">Reference proteome</keyword>
<dbReference type="PANTHER" id="PTHR23318:SF0">
    <property type="entry name" value="SERINE_THREONINE-PROTEIN PHOSPHATASE 4 REGULATORY SUBUNIT 3"/>
    <property type="match status" value="1"/>
</dbReference>
<feature type="compositionally biased region" description="Low complexity" evidence="3">
    <location>
        <begin position="1119"/>
        <end position="1140"/>
    </location>
</feature>
<feature type="compositionally biased region" description="Basic and acidic residues" evidence="3">
    <location>
        <begin position="1071"/>
        <end position="1093"/>
    </location>
</feature>
<dbReference type="InterPro" id="IPR051137">
    <property type="entry name" value="PP4R3-like"/>
</dbReference>
<evidence type="ECO:0000256" key="4">
    <source>
        <dbReference type="SAM" id="SignalP"/>
    </source>
</evidence>
<comment type="subcellular location">
    <subcellularLocation>
        <location evidence="1">Nucleus</location>
    </subcellularLocation>
</comment>
<evidence type="ECO:0000256" key="1">
    <source>
        <dbReference type="ARBA" id="ARBA00004123"/>
    </source>
</evidence>
<organism evidence="7 8">
    <name type="scientific">Musa troglodytarum</name>
    <name type="common">fe'i banana</name>
    <dbReference type="NCBI Taxonomy" id="320322"/>
    <lineage>
        <taxon>Eukaryota</taxon>
        <taxon>Viridiplantae</taxon>
        <taxon>Streptophyta</taxon>
        <taxon>Embryophyta</taxon>
        <taxon>Tracheophyta</taxon>
        <taxon>Spermatophyta</taxon>
        <taxon>Magnoliopsida</taxon>
        <taxon>Liliopsida</taxon>
        <taxon>Zingiberales</taxon>
        <taxon>Musaceae</taxon>
        <taxon>Musa</taxon>
    </lineage>
</organism>
<dbReference type="Proteomes" id="UP001055439">
    <property type="component" value="Chromosome 10"/>
</dbReference>
<feature type="domain" description="Serine/threonine-protein phosphatase 4 regulatory subunit 3-like central" evidence="5">
    <location>
        <begin position="203"/>
        <end position="679"/>
    </location>
</feature>
<evidence type="ECO:0000259" key="6">
    <source>
        <dbReference type="Pfam" id="PF22972"/>
    </source>
</evidence>
<feature type="region of interest" description="Disordered" evidence="3">
    <location>
        <begin position="1070"/>
        <end position="1192"/>
    </location>
</feature>
<sequence>MLLFSPASLLWLLAVLSSVLQLSLHWLELVFGDTAEELADVKPRVKVYRLNDEGNWDDQGTGHVRIDYLEGTEDLGLIVVDEEEDDFLLKHSVSSNDIYTRQEDTIISWKDPEAEAELALSFQEAPGCCYIWDQICEIQRNLHFSSLGDLEVGPRPAMEDLEATSSLLSNDESLRTVNSELRDLPSISLSSLPLILKTVMECGIMDQMRVGELILKDQDFFSKLVDLFRMCEDLENMDGLYMIFRLVKGIFLLNNPQIFDRIFAEEYILDIIGSLEYDPEVPQVQRHRSFLKEHVVFKEAIPIKDSSVLSKIHQTYRIGYLKDVILPRVLDDAVLASLNSMIHANNAIVISLLKDDVSFIQEIFARMRLTSTSVESKRDLVLFLHEFCSLSKSLQQVQQLRLFRDLAAEGLFDIITDVLQSQDKKLVSAGTEILILFLNQDPNLLRSYVIQQEGNSLLGLLVHGIVTDIGEDMHCQFLEVIRILVDSYTTSGSQRDTIVEIFYETHLPQLVDVIASACPPQNTSQSIAKSSATITLTKPEILSNICELLCFCVIHHPYRTRCSFLVNNAIEKVLCLTRRREKFLVVAAIRFMRTIVSYKDEHLLRHIVKNNLLKPIIEAFIENGDRYNMLHSGVLELLEYIRKENVKVLVLYVVDSFWDQLPEFQHLGTVQALKVKYEQLLENPENKNATVTVDPRRKTEDRALEKEEEDYFNEDSDEEDSIAHSSHVRNQNVRSKLPNGTKDHPSSRSGSVGLVDYDDDDDDDYNPPSKKSEASAEDEDGVAFSRIKRKSTTSPDCKDEKPELAKKPKMDLRVNDAKAAIFAASSTCSDSNTDTRQSSGEDCPSAPVNNSSSELPLHKKSTKVAVGIFKSGFKEEEGRTRRMMHHPWLESGRVEIEVSLARMCFLPIKLGLGISGVTDRSNYPVVDMSSKKEEKAQAAAERIKAAAMSAAKGLSRAQAERAAAAAARNVNAYGQKEEGPSRWQERKEAKRQMYLMSTEKAVRLGERKDVKSSVSSAGVTSQCQKCYQAGHWTYECKNERVYISRPSRTQQLKNPKLKMTLSVSYELDNPDIGKEARDEGRDKKEIGGKDGTKSKRKHRSGTDSDEDGSEASVFETDSESSVTGSEDSSGESSYSSSSSDSEQRRRRRKKHKKRRHRRYSSSSDSSETESASDSDSDEKVSRRKSRRHSRRR</sequence>
<feature type="compositionally biased region" description="Basic residues" evidence="3">
    <location>
        <begin position="1144"/>
        <end position="1159"/>
    </location>
</feature>
<evidence type="ECO:0000259" key="5">
    <source>
        <dbReference type="Pfam" id="PF04802"/>
    </source>
</evidence>